<dbReference type="RefSeq" id="WP_073551226.1">
    <property type="nucleotide sequence ID" value="NZ_CAWMVK010000013.1"/>
</dbReference>
<dbReference type="AlphaFoldDB" id="A0A1U7HFR2"/>
<dbReference type="STRING" id="247279.NIES1031_19980"/>
<sequence length="401" mass="45038">MSRPIQISTHPLPFLLLLEWLLLFTVAITEALSIHFRRFHTLPSLTLISLVCFGLLGLRMPTGKPIHKILYTALEILFILFAGIVSGRGIRLFPFLYIILVIRSCLIFQLPGRIIVTSLSFVLFILTLIHRFQHVPDVPVLQERLRFTLLSFALSFGLSLVFVLLLMNAVLAERKIREKLAIANEQLRQYALRIEDQATLQERNRIARDIHDSLGHSLTALNLQLETALKLWQSNPAKAQTFLAQAKNLGSQALREVRQSVSAMRSDPLHGQSLEQAITALVTEFHHSTGFSPTYYISLQHPIPAEVQTAVYRVVQESLTNIWKHAAANEVKIDIQTTVKSLHLKIQDNGRGFALNQNTTGFGLQSMRDRILALKGEFQMSSTPGAGCCITATIPLPRLFA</sequence>
<keyword evidence="4" id="KW-0808">Transferase</keyword>
<evidence type="ECO:0000256" key="5">
    <source>
        <dbReference type="ARBA" id="ARBA00022741"/>
    </source>
</evidence>
<proteinExistence type="predicted"/>
<reference evidence="11 12" key="1">
    <citation type="submission" date="2016-11" db="EMBL/GenBank/DDBJ databases">
        <title>Draft Genome Sequences of Nine Cyanobacterial Strains from Diverse Habitats.</title>
        <authorList>
            <person name="Zhu T."/>
            <person name="Hou S."/>
            <person name="Lu X."/>
            <person name="Hess W.R."/>
        </authorList>
    </citation>
    <scope>NUCLEOTIDE SEQUENCE [LARGE SCALE GENOMIC DNA]</scope>
    <source>
        <strain evidence="11 12">5.2 s.c.1</strain>
    </source>
</reference>
<evidence type="ECO:0000256" key="2">
    <source>
        <dbReference type="ARBA" id="ARBA00012438"/>
    </source>
</evidence>
<keyword evidence="8" id="KW-0902">Two-component regulatory system</keyword>
<dbReference type="Gene3D" id="1.20.5.1930">
    <property type="match status" value="1"/>
</dbReference>
<feature type="transmembrane region" description="Helical" evidence="9">
    <location>
        <begin position="12"/>
        <end position="34"/>
    </location>
</feature>
<keyword evidence="7" id="KW-0067">ATP-binding</keyword>
<dbReference type="InterPro" id="IPR011712">
    <property type="entry name" value="Sig_transdc_His_kin_sub3_dim/P"/>
</dbReference>
<dbReference type="GO" id="GO:0046983">
    <property type="term" value="F:protein dimerization activity"/>
    <property type="evidence" value="ECO:0007669"/>
    <property type="project" value="InterPro"/>
</dbReference>
<evidence type="ECO:0000256" key="1">
    <source>
        <dbReference type="ARBA" id="ARBA00000085"/>
    </source>
</evidence>
<name>A0A1U7HFR2_9CHRO</name>
<keyword evidence="5" id="KW-0547">Nucleotide-binding</keyword>
<comment type="catalytic activity">
    <reaction evidence="1">
        <text>ATP + protein L-histidine = ADP + protein N-phospho-L-histidine.</text>
        <dbReference type="EC" id="2.7.13.3"/>
    </reaction>
</comment>
<evidence type="ECO:0000256" key="9">
    <source>
        <dbReference type="SAM" id="Phobius"/>
    </source>
</evidence>
<dbReference type="InterPro" id="IPR050482">
    <property type="entry name" value="Sensor_HK_TwoCompSys"/>
</dbReference>
<evidence type="ECO:0000313" key="11">
    <source>
        <dbReference type="EMBL" id="OKH22442.1"/>
    </source>
</evidence>
<dbReference type="EC" id="2.7.13.3" evidence="2"/>
<evidence type="ECO:0000256" key="4">
    <source>
        <dbReference type="ARBA" id="ARBA00022679"/>
    </source>
</evidence>
<keyword evidence="9" id="KW-1133">Transmembrane helix</keyword>
<dbReference type="SMART" id="SM00387">
    <property type="entry name" value="HATPase_c"/>
    <property type="match status" value="1"/>
</dbReference>
<dbReference type="PROSITE" id="PS50109">
    <property type="entry name" value="HIS_KIN"/>
    <property type="match status" value="1"/>
</dbReference>
<dbReference type="PANTHER" id="PTHR24421:SF10">
    <property type="entry name" value="NITRATE_NITRITE SENSOR PROTEIN NARQ"/>
    <property type="match status" value="1"/>
</dbReference>
<dbReference type="Proteomes" id="UP000185984">
    <property type="component" value="Unassembled WGS sequence"/>
</dbReference>
<feature type="transmembrane region" description="Helical" evidence="9">
    <location>
        <begin position="115"/>
        <end position="132"/>
    </location>
</feature>
<feature type="transmembrane region" description="Helical" evidence="9">
    <location>
        <begin position="152"/>
        <end position="171"/>
    </location>
</feature>
<dbReference type="GO" id="GO:0005524">
    <property type="term" value="F:ATP binding"/>
    <property type="evidence" value="ECO:0007669"/>
    <property type="project" value="UniProtKB-KW"/>
</dbReference>
<dbReference type="Pfam" id="PF02518">
    <property type="entry name" value="HATPase_c"/>
    <property type="match status" value="1"/>
</dbReference>
<evidence type="ECO:0000256" key="8">
    <source>
        <dbReference type="ARBA" id="ARBA00023012"/>
    </source>
</evidence>
<evidence type="ECO:0000313" key="12">
    <source>
        <dbReference type="Proteomes" id="UP000185984"/>
    </source>
</evidence>
<dbReference type="EMBL" id="MRCC01000020">
    <property type="protein sequence ID" value="OKH22442.1"/>
    <property type="molecule type" value="Genomic_DNA"/>
</dbReference>
<protein>
    <recommendedName>
        <fullName evidence="2">histidine kinase</fullName>
        <ecNumber evidence="2">2.7.13.3</ecNumber>
    </recommendedName>
</protein>
<feature type="domain" description="Histidine kinase" evidence="10">
    <location>
        <begin position="311"/>
        <end position="398"/>
    </location>
</feature>
<evidence type="ECO:0000259" key="10">
    <source>
        <dbReference type="PROSITE" id="PS50109"/>
    </source>
</evidence>
<gene>
    <name evidence="11" type="ORF">NIES1031_19980</name>
</gene>
<keyword evidence="6 11" id="KW-0418">Kinase</keyword>
<dbReference type="Gene3D" id="3.30.565.10">
    <property type="entry name" value="Histidine kinase-like ATPase, C-terminal domain"/>
    <property type="match status" value="1"/>
</dbReference>
<keyword evidence="12" id="KW-1185">Reference proteome</keyword>
<feature type="transmembrane region" description="Helical" evidence="9">
    <location>
        <begin position="69"/>
        <end position="86"/>
    </location>
</feature>
<dbReference type="InterPro" id="IPR005467">
    <property type="entry name" value="His_kinase_dom"/>
</dbReference>
<dbReference type="InterPro" id="IPR003594">
    <property type="entry name" value="HATPase_dom"/>
</dbReference>
<keyword evidence="3" id="KW-0597">Phosphoprotein</keyword>
<dbReference type="CDD" id="cd16917">
    <property type="entry name" value="HATPase_UhpB-NarQ-NarX-like"/>
    <property type="match status" value="1"/>
</dbReference>
<feature type="transmembrane region" description="Helical" evidence="9">
    <location>
        <begin position="40"/>
        <end position="57"/>
    </location>
</feature>
<organism evidence="11 12">
    <name type="scientific">Chroogloeocystis siderophila 5.2 s.c.1</name>
    <dbReference type="NCBI Taxonomy" id="247279"/>
    <lineage>
        <taxon>Bacteria</taxon>
        <taxon>Bacillati</taxon>
        <taxon>Cyanobacteriota</taxon>
        <taxon>Cyanophyceae</taxon>
        <taxon>Oscillatoriophycideae</taxon>
        <taxon>Chroococcales</taxon>
        <taxon>Chroococcaceae</taxon>
        <taxon>Chroogloeocystis</taxon>
    </lineage>
</organism>
<dbReference type="OrthoDB" id="199946at2"/>
<keyword evidence="9" id="KW-0812">Transmembrane</keyword>
<evidence type="ECO:0000256" key="3">
    <source>
        <dbReference type="ARBA" id="ARBA00022553"/>
    </source>
</evidence>
<dbReference type="PANTHER" id="PTHR24421">
    <property type="entry name" value="NITRATE/NITRITE SENSOR PROTEIN NARX-RELATED"/>
    <property type="match status" value="1"/>
</dbReference>
<keyword evidence="9" id="KW-0472">Membrane</keyword>
<evidence type="ECO:0000256" key="7">
    <source>
        <dbReference type="ARBA" id="ARBA00022840"/>
    </source>
</evidence>
<accession>A0A1U7HFR2</accession>
<dbReference type="SUPFAM" id="SSF55874">
    <property type="entry name" value="ATPase domain of HSP90 chaperone/DNA topoisomerase II/histidine kinase"/>
    <property type="match status" value="1"/>
</dbReference>
<comment type="caution">
    <text evidence="11">The sequence shown here is derived from an EMBL/GenBank/DDBJ whole genome shotgun (WGS) entry which is preliminary data.</text>
</comment>
<dbReference type="GO" id="GO:0000155">
    <property type="term" value="F:phosphorelay sensor kinase activity"/>
    <property type="evidence" value="ECO:0007669"/>
    <property type="project" value="InterPro"/>
</dbReference>
<evidence type="ECO:0000256" key="6">
    <source>
        <dbReference type="ARBA" id="ARBA00022777"/>
    </source>
</evidence>
<dbReference type="Pfam" id="PF07730">
    <property type="entry name" value="HisKA_3"/>
    <property type="match status" value="1"/>
</dbReference>
<dbReference type="GO" id="GO:0016020">
    <property type="term" value="C:membrane"/>
    <property type="evidence" value="ECO:0007669"/>
    <property type="project" value="InterPro"/>
</dbReference>
<dbReference type="InterPro" id="IPR036890">
    <property type="entry name" value="HATPase_C_sf"/>
</dbReference>